<sequence length="587" mass="65747">MAFVSTSSNKYARQKLPSSYASYSTHDALIAQNTPETEQTSPVSGAGVSTGQKSRTSNSLIAHNGQPHRSMKSTNRVSYTQHPHVSSKPRVLSPDHVSRPIRVPTVMWSKPADQLISHQDGLHQVCAKKPIPSSMSDIQRNAVKKNTAKNTRPSLEHTLHKPSSDIIIRSISPSSKQKINNPTTIDSIVDNSKEKTNQTHLSRKLSKNIWDSIDAYSNLATKSLSSKKDVSDKILKSYNAKLNAQNEQECVRTKEKNTLILNDVIKRKRHIHSSMVKLKEKLEAGKTDVGKRSICHGCQQASINQQRRDIKDCDDIQSYNIIQVKGTKERSEPSHSYPTKNRHKKSTKQSVKTATIENRSSAEIRNLKRLLVNKSVMENLADSMKEASSTGCIFQSPSDIDPPSQSRLTLFHTDPSVAEQNTSLRPPALVLPAWEGTLVNESEISILANSRHKAEVGLNRLDSWARISNGLDAQPSIMNQSEVLQKDGFDSFDSVFTARNDYVEPNKIASHLELFLDNMRRSQRMAEFSGLKENAFKVDPKKMPENMRSECIQIGKSLSSKIIQLVIMYNTYMEYMDDAIAEEKDSV</sequence>
<evidence type="ECO:0000256" key="1">
    <source>
        <dbReference type="SAM" id="MobiDB-lite"/>
    </source>
</evidence>
<feature type="compositionally biased region" description="Polar residues" evidence="1">
    <location>
        <begin position="34"/>
        <end position="61"/>
    </location>
</feature>
<evidence type="ECO:0000313" key="3">
    <source>
        <dbReference type="Proteomes" id="UP001648503"/>
    </source>
</evidence>
<feature type="region of interest" description="Disordered" evidence="1">
    <location>
        <begin position="134"/>
        <end position="157"/>
    </location>
</feature>
<organism evidence="2 3">
    <name type="scientific">Batrachochytrium salamandrivorans</name>
    <dbReference type="NCBI Taxonomy" id="1357716"/>
    <lineage>
        <taxon>Eukaryota</taxon>
        <taxon>Fungi</taxon>
        <taxon>Fungi incertae sedis</taxon>
        <taxon>Chytridiomycota</taxon>
        <taxon>Chytridiomycota incertae sedis</taxon>
        <taxon>Chytridiomycetes</taxon>
        <taxon>Rhizophydiales</taxon>
        <taxon>Rhizophydiales incertae sedis</taxon>
        <taxon>Batrachochytrium</taxon>
    </lineage>
</organism>
<evidence type="ECO:0000313" key="2">
    <source>
        <dbReference type="EMBL" id="KAH6590959.1"/>
    </source>
</evidence>
<proteinExistence type="predicted"/>
<feature type="region of interest" description="Disordered" evidence="1">
    <location>
        <begin position="325"/>
        <end position="358"/>
    </location>
</feature>
<keyword evidence="3" id="KW-1185">Reference proteome</keyword>
<protein>
    <submittedName>
        <fullName evidence="2">Uncharacterized protein</fullName>
    </submittedName>
</protein>
<reference evidence="2 3" key="1">
    <citation type="submission" date="2021-02" db="EMBL/GenBank/DDBJ databases">
        <title>Variation within the Batrachochytrium salamandrivorans European outbreak.</title>
        <authorList>
            <person name="Kelly M."/>
            <person name="Pasmans F."/>
            <person name="Shea T.P."/>
            <person name="Munoz J.F."/>
            <person name="Carranza S."/>
            <person name="Cuomo C.A."/>
            <person name="Martel A."/>
        </authorList>
    </citation>
    <scope>NUCLEOTIDE SEQUENCE [LARGE SCALE GENOMIC DNA]</scope>
    <source>
        <strain evidence="2 3">AMFP18/2</strain>
    </source>
</reference>
<dbReference type="Proteomes" id="UP001648503">
    <property type="component" value="Unassembled WGS sequence"/>
</dbReference>
<feature type="compositionally biased region" description="Polar residues" evidence="1">
    <location>
        <begin position="72"/>
        <end position="84"/>
    </location>
</feature>
<dbReference type="EMBL" id="JAFCIX010000418">
    <property type="protein sequence ID" value="KAH6590959.1"/>
    <property type="molecule type" value="Genomic_DNA"/>
</dbReference>
<comment type="caution">
    <text evidence="2">The sequence shown here is derived from an EMBL/GenBank/DDBJ whole genome shotgun (WGS) entry which is preliminary data.</text>
</comment>
<feature type="region of interest" description="Disordered" evidence="1">
    <location>
        <begin position="34"/>
        <end position="96"/>
    </location>
</feature>
<feature type="compositionally biased region" description="Polar residues" evidence="1">
    <location>
        <begin position="348"/>
        <end position="358"/>
    </location>
</feature>
<gene>
    <name evidence="2" type="ORF">BASA50_008959</name>
</gene>
<name>A0ABQ8F2E8_9FUNG</name>
<accession>A0ABQ8F2E8</accession>